<dbReference type="Proteomes" id="UP001632037">
    <property type="component" value="Unassembled WGS sequence"/>
</dbReference>
<reference evidence="1 2" key="1">
    <citation type="submission" date="2024-09" db="EMBL/GenBank/DDBJ databases">
        <title>Genome sequencing and assembly of Phytophthora oleae, isolate VK10A, causative agent of rot of olive drupes.</title>
        <authorList>
            <person name="Conti Taguali S."/>
            <person name="Riolo M."/>
            <person name="La Spada F."/>
            <person name="Cacciola S.O."/>
            <person name="Dionisio G."/>
        </authorList>
    </citation>
    <scope>NUCLEOTIDE SEQUENCE [LARGE SCALE GENOMIC DNA]</scope>
    <source>
        <strain evidence="1 2">VK10A</strain>
    </source>
</reference>
<dbReference type="AlphaFoldDB" id="A0ABD3G4F5"/>
<evidence type="ECO:0000313" key="1">
    <source>
        <dbReference type="EMBL" id="KAL3674013.1"/>
    </source>
</evidence>
<evidence type="ECO:0000313" key="2">
    <source>
        <dbReference type="Proteomes" id="UP001632037"/>
    </source>
</evidence>
<dbReference type="EMBL" id="JBIMZQ010000002">
    <property type="protein sequence ID" value="KAL3674013.1"/>
    <property type="molecule type" value="Genomic_DNA"/>
</dbReference>
<proteinExistence type="predicted"/>
<protein>
    <submittedName>
        <fullName evidence="1">Uncharacterized protein</fullName>
    </submittedName>
</protein>
<organism evidence="1 2">
    <name type="scientific">Phytophthora oleae</name>
    <dbReference type="NCBI Taxonomy" id="2107226"/>
    <lineage>
        <taxon>Eukaryota</taxon>
        <taxon>Sar</taxon>
        <taxon>Stramenopiles</taxon>
        <taxon>Oomycota</taxon>
        <taxon>Peronosporomycetes</taxon>
        <taxon>Peronosporales</taxon>
        <taxon>Peronosporaceae</taxon>
        <taxon>Phytophthora</taxon>
    </lineage>
</organism>
<accession>A0ABD3G4F5</accession>
<keyword evidence="2" id="KW-1185">Reference proteome</keyword>
<comment type="caution">
    <text evidence="1">The sequence shown here is derived from an EMBL/GenBank/DDBJ whole genome shotgun (WGS) entry which is preliminary data.</text>
</comment>
<name>A0ABD3G4F5_9STRA</name>
<gene>
    <name evidence="1" type="ORF">V7S43_001697</name>
</gene>
<sequence length="119" mass="13618">MYPRDGTLGQLPVVEYRLLDSSGNLRETIDAVAKWQFPGETDSRICFLQLTKAQTHKCDTDILWRLAQPFVGKAKMCFIALRSLPDEEIRYDFRSEPAVISKPEVLEHVPVYVASYRLG</sequence>